<comment type="caution">
    <text evidence="1">The sequence shown here is derived from an EMBL/GenBank/DDBJ whole genome shotgun (WGS) entry which is preliminary data.</text>
</comment>
<dbReference type="Proteomes" id="UP000242877">
    <property type="component" value="Unassembled WGS sequence"/>
</dbReference>
<dbReference type="EMBL" id="AZGZ01000011">
    <property type="protein sequence ID" value="KZZ92397.1"/>
    <property type="molecule type" value="Genomic_DNA"/>
</dbReference>
<gene>
    <name evidence="1" type="ORF">AAP_03052</name>
</gene>
<proteinExistence type="predicted"/>
<sequence length="128" mass="14276">MSPAAVKLEPSEESLAELVIDALTEADQLMSSMRESGAGWPYIHEAWEKKSGKPIGRSSLRDRYAALQVDSAPLSDEDAKRLVKFKGEIEARFEREKWSRVADLISADGGGRYTGSMLQKKYKSILKQ</sequence>
<protein>
    <submittedName>
        <fullName evidence="1">Uncharacterized protein</fullName>
    </submittedName>
</protein>
<dbReference type="AlphaFoldDB" id="A0A167ZAG7"/>
<organism evidence="1 2">
    <name type="scientific">Ascosphaera apis ARSEF 7405</name>
    <dbReference type="NCBI Taxonomy" id="392613"/>
    <lineage>
        <taxon>Eukaryota</taxon>
        <taxon>Fungi</taxon>
        <taxon>Dikarya</taxon>
        <taxon>Ascomycota</taxon>
        <taxon>Pezizomycotina</taxon>
        <taxon>Eurotiomycetes</taxon>
        <taxon>Eurotiomycetidae</taxon>
        <taxon>Onygenales</taxon>
        <taxon>Ascosphaeraceae</taxon>
        <taxon>Ascosphaera</taxon>
    </lineage>
</organism>
<dbReference type="VEuPathDB" id="FungiDB:AAP_03052"/>
<accession>A0A167ZAG7</accession>
<reference evidence="1 2" key="1">
    <citation type="journal article" date="2016" name="Genome Biol. Evol.">
        <title>Divergent and convergent evolution of fungal pathogenicity.</title>
        <authorList>
            <person name="Shang Y."/>
            <person name="Xiao G."/>
            <person name="Zheng P."/>
            <person name="Cen K."/>
            <person name="Zhan S."/>
            <person name="Wang C."/>
        </authorList>
    </citation>
    <scope>NUCLEOTIDE SEQUENCE [LARGE SCALE GENOMIC DNA]</scope>
    <source>
        <strain evidence="1 2">ARSEF 7405</strain>
    </source>
</reference>
<dbReference type="OrthoDB" id="4187552at2759"/>
<evidence type="ECO:0000313" key="2">
    <source>
        <dbReference type="Proteomes" id="UP000242877"/>
    </source>
</evidence>
<name>A0A167ZAG7_9EURO</name>
<evidence type="ECO:0000313" key="1">
    <source>
        <dbReference type="EMBL" id="KZZ92397.1"/>
    </source>
</evidence>
<keyword evidence="2" id="KW-1185">Reference proteome</keyword>